<dbReference type="Gene3D" id="3.40.50.1820">
    <property type="entry name" value="alpha/beta hydrolase"/>
    <property type="match status" value="1"/>
</dbReference>
<dbReference type="PANTHER" id="PTHR11487:SF0">
    <property type="entry name" value="S-ACYL FATTY ACID SYNTHASE THIOESTERASE, MEDIUM CHAIN"/>
    <property type="match status" value="1"/>
</dbReference>
<dbReference type="SUPFAM" id="SSF53474">
    <property type="entry name" value="alpha/beta-Hydrolases"/>
    <property type="match status" value="1"/>
</dbReference>
<comment type="similarity">
    <text evidence="1">Belongs to the thioesterase family.</text>
</comment>
<dbReference type="Pfam" id="PF00975">
    <property type="entry name" value="Thioesterase"/>
    <property type="match status" value="1"/>
</dbReference>
<evidence type="ECO:0000313" key="4">
    <source>
        <dbReference type="Proteomes" id="UP000198716"/>
    </source>
</evidence>
<evidence type="ECO:0000313" key="3">
    <source>
        <dbReference type="EMBL" id="SFE48412.1"/>
    </source>
</evidence>
<feature type="domain" description="Thioesterase" evidence="2">
    <location>
        <begin position="26"/>
        <end position="252"/>
    </location>
</feature>
<protein>
    <submittedName>
        <fullName evidence="3">Surfactin synthase thioesterase subunit</fullName>
    </submittedName>
</protein>
<dbReference type="InterPro" id="IPR012223">
    <property type="entry name" value="TEII"/>
</dbReference>
<dbReference type="GO" id="GO:0008610">
    <property type="term" value="P:lipid biosynthetic process"/>
    <property type="evidence" value="ECO:0007669"/>
    <property type="project" value="TreeGrafter"/>
</dbReference>
<evidence type="ECO:0000256" key="1">
    <source>
        <dbReference type="ARBA" id="ARBA00007169"/>
    </source>
</evidence>
<dbReference type="Proteomes" id="UP000198716">
    <property type="component" value="Unassembled WGS sequence"/>
</dbReference>
<gene>
    <name evidence="3" type="ORF">SAMN04487819_114168</name>
</gene>
<evidence type="ECO:0000259" key="2">
    <source>
        <dbReference type="Pfam" id="PF00975"/>
    </source>
</evidence>
<dbReference type="EMBL" id="FOMZ01000014">
    <property type="protein sequence ID" value="SFE48412.1"/>
    <property type="molecule type" value="Genomic_DNA"/>
</dbReference>
<sequence length="268" mass="28824">MEPREWVRSLEPRGVSARSDRARTLVICFPHSGGWAESFSTWREHIRRLDGDVDPPGVELLAVQYPGHGDRIAEEPETDVRVMAEAISAELAALDPVRSLLFGHSFGAMVAYETARLLERAGTAPAALGVSGARAPSAAPAVSHDVAALPDERLWRRVVELGGVDPSLAEDPELRELLLSALRADITAHGRYVSAPPVGRLGVDIRCYLGSEDPLVPGDVGPEWAAWTTGSLATRVRRGGHFHLFENPRDLLADLLRERVGAGSGAAA</sequence>
<accession>A0A1I2AWW7</accession>
<organism evidence="3 4">
    <name type="scientific">Actinopolyspora alba</name>
    <dbReference type="NCBI Taxonomy" id="673379"/>
    <lineage>
        <taxon>Bacteria</taxon>
        <taxon>Bacillati</taxon>
        <taxon>Actinomycetota</taxon>
        <taxon>Actinomycetes</taxon>
        <taxon>Actinopolysporales</taxon>
        <taxon>Actinopolysporaceae</taxon>
        <taxon>Actinopolyspora</taxon>
        <taxon>Actinopolyspora alba group</taxon>
    </lineage>
</organism>
<dbReference type="AlphaFoldDB" id="A0A1I2AWW7"/>
<reference evidence="4" key="1">
    <citation type="submission" date="2016-10" db="EMBL/GenBank/DDBJ databases">
        <authorList>
            <person name="Varghese N."/>
            <person name="Submissions S."/>
        </authorList>
    </citation>
    <scope>NUCLEOTIDE SEQUENCE [LARGE SCALE GENOMIC DNA]</scope>
    <source>
        <strain evidence="4">DSM 45004</strain>
    </source>
</reference>
<proteinExistence type="inferred from homology"/>
<dbReference type="InterPro" id="IPR029058">
    <property type="entry name" value="AB_hydrolase_fold"/>
</dbReference>
<dbReference type="PANTHER" id="PTHR11487">
    <property type="entry name" value="THIOESTERASE"/>
    <property type="match status" value="1"/>
</dbReference>
<name>A0A1I2AWW7_9ACTN</name>
<keyword evidence="4" id="KW-1185">Reference proteome</keyword>
<dbReference type="InterPro" id="IPR001031">
    <property type="entry name" value="Thioesterase"/>
</dbReference>